<feature type="chain" id="PRO_5044719919" description="ASP external chaperone domain-containing protein" evidence="1">
    <location>
        <begin position="20"/>
        <end position="134"/>
    </location>
</feature>
<dbReference type="RefSeq" id="WP_077458789.1">
    <property type="nucleotide sequence ID" value="NZ_CP040021.1"/>
</dbReference>
<evidence type="ECO:0000313" key="4">
    <source>
        <dbReference type="EMBL" id="OOE43340.1"/>
    </source>
</evidence>
<comment type="caution">
    <text evidence="4">The sequence shown here is derived from an EMBL/GenBank/DDBJ whole genome shotgun (WGS) entry which is preliminary data.</text>
</comment>
<dbReference type="AlphaFoldDB" id="A0AB36K624"/>
<keyword evidence="6" id="KW-1185">Reference proteome</keyword>
<evidence type="ECO:0000256" key="1">
    <source>
        <dbReference type="SAM" id="SignalP"/>
    </source>
</evidence>
<gene>
    <name evidence="3" type="ORF">BZG00_13965</name>
    <name evidence="4" type="ORF">BZG09_10765</name>
</gene>
<accession>A0AB36K624</accession>
<dbReference type="InterPro" id="IPR040536">
    <property type="entry name" value="ASPCH"/>
</dbReference>
<sequence length="134" mass="14015">MKKLMIALAVMGISLGVSAGTVQLNGKDYVVVETDSNARNMSGEQMGVMVGDKVAVSAQSAPLTVTGSILVKASEANASQLAQKYGLDLVSYLDGVALLEATPGTNVAELEKALNQELDTPVNLELNPQNQRPQ</sequence>
<dbReference type="GeneID" id="89610023"/>
<evidence type="ECO:0000259" key="2">
    <source>
        <dbReference type="Pfam" id="PF18492"/>
    </source>
</evidence>
<dbReference type="Pfam" id="PF18492">
    <property type="entry name" value="ORF_2_N"/>
    <property type="match status" value="1"/>
</dbReference>
<protein>
    <recommendedName>
        <fullName evidence="2">ASP external chaperone domain-containing protein</fullName>
    </recommendedName>
</protein>
<reference evidence="5 6" key="1">
    <citation type="journal article" date="2017" name="Genome Announc.">
        <title>Draft Genome Sequences of Salinivibrio proteolyticus, Salinivibrio sharmensis, Salinivibrio siamensis, Salinivibrio costicola subsp. alcaliphilus, Salinivibrio costicola subsp. vallismortis, and 29 New Isolates Belonging to the Genus Salinivibrio.</title>
        <authorList>
            <person name="Lopez-Hermoso C."/>
            <person name="de la Haba R.R."/>
            <person name="Sanchez-Porro C."/>
            <person name="Bayliss S.C."/>
            <person name="Feil E.J."/>
            <person name="Ventosa A."/>
        </authorList>
    </citation>
    <scope>NUCLEOTIDE SEQUENCE [LARGE SCALE GENOMIC DNA]</scope>
    <source>
        <strain evidence="3 6">AL184</strain>
        <strain evidence="4 5">IC202</strain>
    </source>
</reference>
<dbReference type="Proteomes" id="UP000189021">
    <property type="component" value="Unassembled WGS sequence"/>
</dbReference>
<name>A0AB36K624_9GAMM</name>
<keyword evidence="1" id="KW-0732">Signal</keyword>
<evidence type="ECO:0000313" key="5">
    <source>
        <dbReference type="Proteomes" id="UP000188726"/>
    </source>
</evidence>
<dbReference type="EMBL" id="MUEO01000026">
    <property type="protein sequence ID" value="OOE43340.1"/>
    <property type="molecule type" value="Genomic_DNA"/>
</dbReference>
<organism evidence="4 5">
    <name type="scientific">Salinivibrio kushneri</name>
    <dbReference type="NCBI Taxonomy" id="1908198"/>
    <lineage>
        <taxon>Bacteria</taxon>
        <taxon>Pseudomonadati</taxon>
        <taxon>Pseudomonadota</taxon>
        <taxon>Gammaproteobacteria</taxon>
        <taxon>Vibrionales</taxon>
        <taxon>Vibrionaceae</taxon>
        <taxon>Salinivibrio</taxon>
    </lineage>
</organism>
<proteinExistence type="predicted"/>
<dbReference type="Proteomes" id="UP000188726">
    <property type="component" value="Unassembled WGS sequence"/>
</dbReference>
<evidence type="ECO:0000313" key="6">
    <source>
        <dbReference type="Proteomes" id="UP000189021"/>
    </source>
</evidence>
<evidence type="ECO:0000313" key="3">
    <source>
        <dbReference type="EMBL" id="OOE38526.1"/>
    </source>
</evidence>
<feature type="signal peptide" evidence="1">
    <location>
        <begin position="1"/>
        <end position="19"/>
    </location>
</feature>
<feature type="domain" description="ASP external chaperone" evidence="2">
    <location>
        <begin position="18"/>
        <end position="133"/>
    </location>
</feature>
<dbReference type="EMBL" id="MUEK01000017">
    <property type="protein sequence ID" value="OOE38526.1"/>
    <property type="molecule type" value="Genomic_DNA"/>
</dbReference>